<evidence type="ECO:0000256" key="1">
    <source>
        <dbReference type="ARBA" id="ARBA00004651"/>
    </source>
</evidence>
<dbReference type="Gene3D" id="1.20.1720.10">
    <property type="entry name" value="Multidrug resistance protein D"/>
    <property type="match status" value="1"/>
</dbReference>
<evidence type="ECO:0000259" key="9">
    <source>
        <dbReference type="PROSITE" id="PS50850"/>
    </source>
</evidence>
<gene>
    <name evidence="10" type="ORF">EJP69_02605</name>
</gene>
<feature type="transmembrane region" description="Helical" evidence="8">
    <location>
        <begin position="154"/>
        <end position="173"/>
    </location>
</feature>
<dbReference type="InterPro" id="IPR020846">
    <property type="entry name" value="MFS_dom"/>
</dbReference>
<comment type="similarity">
    <text evidence="2">Belongs to the major facilitator superfamily. EmrB family.</text>
</comment>
<keyword evidence="6 8" id="KW-1133">Transmembrane helix</keyword>
<keyword evidence="7 8" id="KW-0472">Membrane</keyword>
<keyword evidence="4" id="KW-1003">Cell membrane</keyword>
<dbReference type="InterPro" id="IPR004638">
    <property type="entry name" value="EmrB-like"/>
</dbReference>
<dbReference type="NCBIfam" id="TIGR00711">
    <property type="entry name" value="efflux_EmrB"/>
    <property type="match status" value="1"/>
</dbReference>
<evidence type="ECO:0000313" key="11">
    <source>
        <dbReference type="Proteomes" id="UP000267418"/>
    </source>
</evidence>
<dbReference type="InterPro" id="IPR036259">
    <property type="entry name" value="MFS_trans_sf"/>
</dbReference>
<comment type="caution">
    <text evidence="10">The sequence shown here is derived from an EMBL/GenBank/DDBJ whole genome shotgun (WGS) entry which is preliminary data.</text>
</comment>
<dbReference type="SUPFAM" id="SSF103473">
    <property type="entry name" value="MFS general substrate transporter"/>
    <property type="match status" value="1"/>
</dbReference>
<feature type="transmembrane region" description="Helical" evidence="8">
    <location>
        <begin position="218"/>
        <end position="236"/>
    </location>
</feature>
<dbReference type="PROSITE" id="PS50850">
    <property type="entry name" value="MFS"/>
    <property type="match status" value="1"/>
</dbReference>
<name>A0A431TR38_9BURK</name>
<feature type="transmembrane region" description="Helical" evidence="8">
    <location>
        <begin position="280"/>
        <end position="305"/>
    </location>
</feature>
<keyword evidence="11" id="KW-1185">Reference proteome</keyword>
<feature type="domain" description="Major facilitator superfamily (MFS) profile" evidence="9">
    <location>
        <begin position="25"/>
        <end position="462"/>
    </location>
</feature>
<dbReference type="GO" id="GO:0005886">
    <property type="term" value="C:plasma membrane"/>
    <property type="evidence" value="ECO:0007669"/>
    <property type="project" value="UniProtKB-SubCell"/>
</dbReference>
<comment type="subcellular location">
    <subcellularLocation>
        <location evidence="1">Cell membrane</location>
        <topology evidence="1">Multi-pass membrane protein</topology>
    </subcellularLocation>
</comment>
<feature type="transmembrane region" description="Helical" evidence="8">
    <location>
        <begin position="124"/>
        <end position="142"/>
    </location>
</feature>
<organism evidence="10 11">
    <name type="scientific">Variovorax gossypii</name>
    <dbReference type="NCBI Taxonomy" id="1679495"/>
    <lineage>
        <taxon>Bacteria</taxon>
        <taxon>Pseudomonadati</taxon>
        <taxon>Pseudomonadota</taxon>
        <taxon>Betaproteobacteria</taxon>
        <taxon>Burkholderiales</taxon>
        <taxon>Comamonadaceae</taxon>
        <taxon>Variovorax</taxon>
    </lineage>
</organism>
<feature type="transmembrane region" description="Helical" evidence="8">
    <location>
        <begin position="317"/>
        <end position="334"/>
    </location>
</feature>
<feature type="transmembrane region" description="Helical" evidence="8">
    <location>
        <begin position="91"/>
        <end position="118"/>
    </location>
</feature>
<dbReference type="CDD" id="cd17321">
    <property type="entry name" value="MFS_MMR_MDR_like"/>
    <property type="match status" value="1"/>
</dbReference>
<feature type="transmembrane region" description="Helical" evidence="8">
    <location>
        <begin position="60"/>
        <end position="79"/>
    </location>
</feature>
<feature type="transmembrane region" description="Helical" evidence="8">
    <location>
        <begin position="242"/>
        <end position="259"/>
    </location>
</feature>
<evidence type="ECO:0000256" key="7">
    <source>
        <dbReference type="ARBA" id="ARBA00023136"/>
    </source>
</evidence>
<evidence type="ECO:0000256" key="5">
    <source>
        <dbReference type="ARBA" id="ARBA00022692"/>
    </source>
</evidence>
<proteinExistence type="inferred from homology"/>
<dbReference type="PANTHER" id="PTHR42718">
    <property type="entry name" value="MAJOR FACILITATOR SUPERFAMILY MULTIDRUG TRANSPORTER MFSC"/>
    <property type="match status" value="1"/>
</dbReference>
<feature type="transmembrane region" description="Helical" evidence="8">
    <location>
        <begin position="375"/>
        <end position="395"/>
    </location>
</feature>
<dbReference type="OrthoDB" id="9807274at2"/>
<protein>
    <submittedName>
        <fullName evidence="10">DHA2 family efflux MFS transporter permease subunit</fullName>
    </submittedName>
</protein>
<dbReference type="Gene3D" id="1.20.1250.20">
    <property type="entry name" value="MFS general substrate transporter like domains"/>
    <property type="match status" value="1"/>
</dbReference>
<evidence type="ECO:0000256" key="4">
    <source>
        <dbReference type="ARBA" id="ARBA00022475"/>
    </source>
</evidence>
<accession>A0A431TR38</accession>
<evidence type="ECO:0000256" key="3">
    <source>
        <dbReference type="ARBA" id="ARBA00022448"/>
    </source>
</evidence>
<dbReference type="InterPro" id="IPR011701">
    <property type="entry name" value="MFS"/>
</dbReference>
<keyword evidence="5 8" id="KW-0812">Transmembrane</keyword>
<feature type="transmembrane region" description="Helical" evidence="8">
    <location>
        <begin position="179"/>
        <end position="197"/>
    </location>
</feature>
<evidence type="ECO:0000256" key="8">
    <source>
        <dbReference type="SAM" id="Phobius"/>
    </source>
</evidence>
<sequence length="462" mass="46977">MSAAGSTSLAELAPAGRRATGIGWTLAATSFGFVVVQLDVTIVNVAMPQIGKDLGAGVTGLQWIVDAYTLAFAALLLTAGSFADRFGSRRVFSVGLVLFGLASLGCAVAPSIGVLIAARAAQGVGAALILPTSLSLLSHACAGDAVARTRAIGWWSAIGGVVSAAGPVLGGALTTGLGWRSIFFVNLPICALGLWAVRRYVAETVRAAAGRLDVGGQLLAIVALFFLTHAVIEGGVLGWTDWTVLAGFAVAALAIAAFVRNESRVPAPMIPLGIFRSRAFSAAIVLGVLMNITFYGSIFVLSLYFQHSKGYTPTQTGLALLPFTVIMLANLASGRLARRFSQRTPVIAGFLLSALAFALLHGVDAATPYLRILPSLLLLAIGAGIGTPALTSLVIGSVASSLSATASAIFGAARQVGSAIGVALFGALLVGLPAQVATGAVFAFDLSAFLRLAGALIAVLCL</sequence>
<dbReference type="Proteomes" id="UP000267418">
    <property type="component" value="Unassembled WGS sequence"/>
</dbReference>
<evidence type="ECO:0000313" key="10">
    <source>
        <dbReference type="EMBL" id="RTQ36651.1"/>
    </source>
</evidence>
<evidence type="ECO:0000256" key="6">
    <source>
        <dbReference type="ARBA" id="ARBA00022989"/>
    </source>
</evidence>
<feature type="transmembrane region" description="Helical" evidence="8">
    <location>
        <begin position="416"/>
        <end position="434"/>
    </location>
</feature>
<feature type="transmembrane region" description="Helical" evidence="8">
    <location>
        <begin position="346"/>
        <end position="363"/>
    </location>
</feature>
<dbReference type="GO" id="GO:0022857">
    <property type="term" value="F:transmembrane transporter activity"/>
    <property type="evidence" value="ECO:0007669"/>
    <property type="project" value="InterPro"/>
</dbReference>
<dbReference type="EMBL" id="RXOE01000001">
    <property type="protein sequence ID" value="RTQ36651.1"/>
    <property type="molecule type" value="Genomic_DNA"/>
</dbReference>
<evidence type="ECO:0000256" key="2">
    <source>
        <dbReference type="ARBA" id="ARBA00008537"/>
    </source>
</evidence>
<dbReference type="AlphaFoldDB" id="A0A431TR38"/>
<dbReference type="PANTHER" id="PTHR42718:SF9">
    <property type="entry name" value="MAJOR FACILITATOR SUPERFAMILY MULTIDRUG TRANSPORTER MFSC"/>
    <property type="match status" value="1"/>
</dbReference>
<reference evidence="10 11" key="1">
    <citation type="submission" date="2018-12" db="EMBL/GenBank/DDBJ databases">
        <title>The genome of Variovorax gossypii DSM 100435.</title>
        <authorList>
            <person name="Gao J."/>
            <person name="Sun J."/>
        </authorList>
    </citation>
    <scope>NUCLEOTIDE SEQUENCE [LARGE SCALE GENOMIC DNA]</scope>
    <source>
        <strain evidence="10 11">DSM 100435</strain>
    </source>
</reference>
<dbReference type="Pfam" id="PF07690">
    <property type="entry name" value="MFS_1"/>
    <property type="match status" value="1"/>
</dbReference>
<dbReference type="RefSeq" id="WP_126468628.1">
    <property type="nucleotide sequence ID" value="NZ_RXOE01000001.1"/>
</dbReference>
<feature type="transmembrane region" description="Helical" evidence="8">
    <location>
        <begin position="21"/>
        <end position="40"/>
    </location>
</feature>
<keyword evidence="3" id="KW-0813">Transport</keyword>